<gene>
    <name evidence="2" type="ORF">KRX52_14910</name>
</gene>
<keyword evidence="2" id="KW-0067">ATP-binding</keyword>
<comment type="caution">
    <text evidence="2">The sequence shown here is derived from an EMBL/GenBank/DDBJ whole genome shotgun (WGS) entry which is preliminary data.</text>
</comment>
<dbReference type="Pfam" id="PF13481">
    <property type="entry name" value="AAA_25"/>
    <property type="match status" value="1"/>
</dbReference>
<dbReference type="EMBL" id="JAHRGL010000049">
    <property type="protein sequence ID" value="MBV2134068.1"/>
    <property type="molecule type" value="Genomic_DNA"/>
</dbReference>
<keyword evidence="2" id="KW-0347">Helicase</keyword>
<reference evidence="2 3" key="1">
    <citation type="submission" date="2021-06" db="EMBL/GenBank/DDBJ databases">
        <title>Differences between aerobic and microaerobic xylene degrading microbial communities.</title>
        <authorList>
            <person name="Banerjee S."/>
            <person name="Tancsics A."/>
        </authorList>
    </citation>
    <scope>NUCLEOTIDE SEQUENCE [LARGE SCALE GENOMIC DNA]</scope>
    <source>
        <strain evidence="2 3">MAP12</strain>
    </source>
</reference>
<name>A0ABS6MZ44_9GAMM</name>
<sequence>MTVQQKDPFKDQWTEIDQRLASTPPFRFIAACEMPVNPIAWLIESYIEADALAVLYGPPGKGKSFLALDMSCCIATGQPFHGHDVKPGAVFYIAGEGHNGLARRLRAWAQHNDTEMPVLLFMSEAPTDLASASNAAKVAEAVQQLADRTGETPALIVIDTMARNFGGDENSATDVGQFIRNADALRRHWKATVLIVHHSGKNGERGARGSSALKGAADAEYEVSRSEDDQLIRLTPRKMKDAEEPPPLAFELIGVPVRDDAGSLVGGAALKLAQHSEPDPVTKQLGKHQKAALDVLQQMHTEIADRLARQGREGHPVLILVDDWRAKCEANDMPRNRFHDAKSSLADRQQIRLDGPHVLLVRPVLPHIGRTDRTDSSKDVNTGQIGREPDANRTDTGQPTEAPDYEDI</sequence>
<dbReference type="RefSeq" id="WP_217682513.1">
    <property type="nucleotide sequence ID" value="NZ_JAHRGL010000049.1"/>
</dbReference>
<dbReference type="CDD" id="cd01125">
    <property type="entry name" value="RepA_RSF1010_like"/>
    <property type="match status" value="1"/>
</dbReference>
<protein>
    <submittedName>
        <fullName evidence="2">Helicase RepA family protein</fullName>
    </submittedName>
</protein>
<keyword evidence="3" id="KW-1185">Reference proteome</keyword>
<keyword evidence="2" id="KW-0547">Nucleotide-binding</keyword>
<proteinExistence type="predicted"/>
<feature type="region of interest" description="Disordered" evidence="1">
    <location>
        <begin position="369"/>
        <end position="408"/>
    </location>
</feature>
<organism evidence="2 3">
    <name type="scientific">Geopseudomonas aromaticivorans</name>
    <dbReference type="NCBI Taxonomy" id="2849492"/>
    <lineage>
        <taxon>Bacteria</taxon>
        <taxon>Pseudomonadati</taxon>
        <taxon>Pseudomonadota</taxon>
        <taxon>Gammaproteobacteria</taxon>
        <taxon>Pseudomonadales</taxon>
        <taxon>Pseudomonadaceae</taxon>
        <taxon>Geopseudomonas</taxon>
    </lineage>
</organism>
<dbReference type="Proteomes" id="UP000813068">
    <property type="component" value="Unassembled WGS sequence"/>
</dbReference>
<feature type="compositionally biased region" description="Basic and acidic residues" evidence="1">
    <location>
        <begin position="369"/>
        <end position="378"/>
    </location>
</feature>
<keyword evidence="2" id="KW-0378">Hydrolase</keyword>
<dbReference type="GO" id="GO:0004386">
    <property type="term" value="F:helicase activity"/>
    <property type="evidence" value="ECO:0007669"/>
    <property type="project" value="UniProtKB-KW"/>
</dbReference>
<accession>A0ABS6MZ44</accession>
<evidence type="ECO:0000313" key="2">
    <source>
        <dbReference type="EMBL" id="MBV2134068.1"/>
    </source>
</evidence>
<evidence type="ECO:0000313" key="3">
    <source>
        <dbReference type="Proteomes" id="UP000813068"/>
    </source>
</evidence>
<evidence type="ECO:0000256" key="1">
    <source>
        <dbReference type="SAM" id="MobiDB-lite"/>
    </source>
</evidence>
<dbReference type="InterPro" id="IPR038724">
    <property type="entry name" value="RepA"/>
</dbReference>